<reference evidence="2" key="1">
    <citation type="submission" date="2025-08" db="UniProtKB">
        <authorList>
            <consortium name="RefSeq"/>
        </authorList>
    </citation>
    <scope>IDENTIFICATION</scope>
</reference>
<sequence length="653" mass="75235">MKPHRQLWLSSLPLPPTSLKPDEVQQQRAWNWQLEPELWARSLRQQLNAQLLLFPANETSSDALESWHSADALDSKGQPRAVFQRKHKLFLKAVTGPEQSTELELLLAELRSLFSAVLQDGSPAAWHYLHAVLGLLPPYRELLVGRLDLLPFLEQLYCWAPKVQVQLQLDLLDAIDKAFPPDSSLLHRASHVDCSPWKRRAYHGPPCPACPFVQALWGEQQVQKELTTWLRPLTLPELQHCLGIVGAEVALEETRWLDGLSLLPLALATDIPVQYESSGTDYAEEEPVESRQTKSQLYYEVPKGKAFHKRSIGFLHEASFLGSQVRSILKTERYLKKIHFLYLNVAPSRYFKPYELMVVPPKKVNPEHYIFSPFGILHIHPVEGSETMTLGTWHRHSVLWQQLQFIPFFKYCLLRKALTCWKKNVRLQGLHRLHNFLGNRLLLAVPHFGTGLLHISRLLQELHCVSWIPKDPDKCYELLDLKKALAKEKHKALRLLCHCLNLCTSILQLIHEDTYHMQQGLQERVQNSHRIRKGEGSIYLQRVLRQQLQQKLKQTETWLLHLGKFARLINYMICQNLVSVLEDEITSFVANILQAPRQCPFLLSQLVFDDCGQLSPVPCIENMIQILTEGLQSIKVSALQVFWIRQGAAYRNS</sequence>
<dbReference type="RefSeq" id="XP_073940906.1">
    <property type="nucleotide sequence ID" value="XM_074084805.1"/>
</dbReference>
<protein>
    <submittedName>
        <fullName evidence="2">Dynein heavy chain domain-containing protein 1 isoform X1</fullName>
    </submittedName>
</protein>
<keyword evidence="1" id="KW-1185">Reference proteome</keyword>
<gene>
    <name evidence="2" type="primary">Dnhd1</name>
</gene>
<proteinExistence type="predicted"/>
<organism evidence="1 2">
    <name type="scientific">Castor canadensis</name>
    <name type="common">American beaver</name>
    <dbReference type="NCBI Taxonomy" id="51338"/>
    <lineage>
        <taxon>Eukaryota</taxon>
        <taxon>Metazoa</taxon>
        <taxon>Chordata</taxon>
        <taxon>Craniata</taxon>
        <taxon>Vertebrata</taxon>
        <taxon>Euteleostomi</taxon>
        <taxon>Mammalia</taxon>
        <taxon>Eutheria</taxon>
        <taxon>Euarchontoglires</taxon>
        <taxon>Glires</taxon>
        <taxon>Rodentia</taxon>
        <taxon>Castorimorpha</taxon>
        <taxon>Castoridae</taxon>
        <taxon>Castor</taxon>
    </lineage>
</organism>
<dbReference type="Proteomes" id="UP001732720">
    <property type="component" value="Chromosome 1"/>
</dbReference>
<evidence type="ECO:0000313" key="2">
    <source>
        <dbReference type="RefSeq" id="XP_073940906.1"/>
    </source>
</evidence>
<evidence type="ECO:0000313" key="1">
    <source>
        <dbReference type="Proteomes" id="UP001732720"/>
    </source>
</evidence>
<accession>A0AC58NGW2</accession>
<name>A0AC58NGW2_CASCN</name>